<organism evidence="12 13">
    <name type="scientific">Mugilogobius chulae</name>
    <name type="common">yellowstripe goby</name>
    <dbReference type="NCBI Taxonomy" id="88201"/>
    <lineage>
        <taxon>Eukaryota</taxon>
        <taxon>Metazoa</taxon>
        <taxon>Chordata</taxon>
        <taxon>Craniata</taxon>
        <taxon>Vertebrata</taxon>
        <taxon>Euteleostomi</taxon>
        <taxon>Actinopterygii</taxon>
        <taxon>Neopterygii</taxon>
        <taxon>Teleostei</taxon>
        <taxon>Neoteleostei</taxon>
        <taxon>Acanthomorphata</taxon>
        <taxon>Gobiaria</taxon>
        <taxon>Gobiiformes</taxon>
        <taxon>Gobioidei</taxon>
        <taxon>Gobiidae</taxon>
        <taxon>Gobionellinae</taxon>
        <taxon>Mugilogobius</taxon>
    </lineage>
</organism>
<evidence type="ECO:0000256" key="6">
    <source>
        <dbReference type="ARBA" id="ARBA00022530"/>
    </source>
</evidence>
<comment type="subcellular location">
    <subcellularLocation>
        <location evidence="2">Secreted</location>
        <location evidence="2">Extracellular space</location>
        <location evidence="2">Extracellular matrix</location>
    </subcellularLocation>
</comment>
<gene>
    <name evidence="12" type="ORF">WMY93_021289</name>
</gene>
<evidence type="ECO:0000256" key="1">
    <source>
        <dbReference type="ARBA" id="ARBA00002111"/>
    </source>
</evidence>
<evidence type="ECO:0000256" key="4">
    <source>
        <dbReference type="ARBA" id="ARBA00013765"/>
    </source>
</evidence>
<feature type="region of interest" description="Disordered" evidence="10">
    <location>
        <begin position="79"/>
        <end position="103"/>
    </location>
</feature>
<proteinExistence type="inferred from homology"/>
<dbReference type="Proteomes" id="UP001460270">
    <property type="component" value="Unassembled WGS sequence"/>
</dbReference>
<dbReference type="GO" id="GO:0031012">
    <property type="term" value="C:extracellular matrix"/>
    <property type="evidence" value="ECO:0007669"/>
    <property type="project" value="TreeGrafter"/>
</dbReference>
<evidence type="ECO:0000313" key="12">
    <source>
        <dbReference type="EMBL" id="KAK7895964.1"/>
    </source>
</evidence>
<comment type="function">
    <text evidence="1">May be involved in the negative control of osteogenic differentiation of osteochondrogenic precursor cells in peripheral zones of fetal cartilage and at the cartilage-bone interface.</text>
</comment>
<evidence type="ECO:0000256" key="9">
    <source>
        <dbReference type="ARBA" id="ARBA00023054"/>
    </source>
</evidence>
<keyword evidence="5" id="KW-0964">Secreted</keyword>
<feature type="signal peptide" evidence="11">
    <location>
        <begin position="1"/>
        <end position="25"/>
    </location>
</feature>
<dbReference type="GO" id="GO:0045667">
    <property type="term" value="P:regulation of osteoblast differentiation"/>
    <property type="evidence" value="ECO:0007669"/>
    <property type="project" value="InterPro"/>
</dbReference>
<dbReference type="AlphaFoldDB" id="A0AAW0NEV6"/>
<evidence type="ECO:0000256" key="7">
    <source>
        <dbReference type="ARBA" id="ARBA00022641"/>
    </source>
</evidence>
<evidence type="ECO:0000256" key="2">
    <source>
        <dbReference type="ARBA" id="ARBA00004498"/>
    </source>
</evidence>
<evidence type="ECO:0000256" key="10">
    <source>
        <dbReference type="SAM" id="MobiDB-lite"/>
    </source>
</evidence>
<protein>
    <recommendedName>
        <fullName evidence="4">Unique cartilage matrix-associated protein</fullName>
    </recommendedName>
</protein>
<dbReference type="GO" id="GO:0048706">
    <property type="term" value="P:embryonic skeletal system development"/>
    <property type="evidence" value="ECO:0007669"/>
    <property type="project" value="TreeGrafter"/>
</dbReference>
<sequence length="130" mass="15618">MIWTKAIIASLLMSFILLSITITEGATVDSDAKTNTPTEAGQQVFMVESDASKFFKRRSRRSTYAERLAEQRVHTANNERRREYYEEQSNEHENYLEEDRDEQLERSREVNEQFREFHYDGLYPRSRWFH</sequence>
<dbReference type="PANTHER" id="PTHR28647">
    <property type="entry name" value="UNIQUE CARTILAGE MATRIX-ASSOCIATED PROTEIN"/>
    <property type="match status" value="1"/>
</dbReference>
<dbReference type="EMBL" id="JBBPFD010000015">
    <property type="protein sequence ID" value="KAK7895964.1"/>
    <property type="molecule type" value="Genomic_DNA"/>
</dbReference>
<dbReference type="Pfam" id="PF17085">
    <property type="entry name" value="UCMA"/>
    <property type="match status" value="1"/>
</dbReference>
<comment type="caution">
    <text evidence="12">The sequence shown here is derived from an EMBL/GenBank/DDBJ whole genome shotgun (WGS) entry which is preliminary data.</text>
</comment>
<accession>A0AAW0NEV6</accession>
<name>A0AAW0NEV6_9GOBI</name>
<reference evidence="13" key="1">
    <citation type="submission" date="2024-04" db="EMBL/GenBank/DDBJ databases">
        <title>Salinicola lusitanus LLJ914,a marine bacterium isolated from the Okinawa Trough.</title>
        <authorList>
            <person name="Li J."/>
        </authorList>
    </citation>
    <scope>NUCLEOTIDE SEQUENCE [LARGE SCALE GENOMIC DNA]</scope>
</reference>
<keyword evidence="6" id="KW-0272">Extracellular matrix</keyword>
<dbReference type="PANTHER" id="PTHR28647:SF2">
    <property type="entry name" value="UNIQUE CARTILAGE MATRIX-ASSOCIATED PROTEIN"/>
    <property type="match status" value="1"/>
</dbReference>
<evidence type="ECO:0000256" key="5">
    <source>
        <dbReference type="ARBA" id="ARBA00022525"/>
    </source>
</evidence>
<keyword evidence="13" id="KW-1185">Reference proteome</keyword>
<evidence type="ECO:0000256" key="8">
    <source>
        <dbReference type="ARBA" id="ARBA00022729"/>
    </source>
</evidence>
<comment type="similarity">
    <text evidence="3">Belongs to the UCMA family.</text>
</comment>
<keyword evidence="7" id="KW-0765">Sulfation</keyword>
<feature type="chain" id="PRO_5043676507" description="Unique cartilage matrix-associated protein" evidence="11">
    <location>
        <begin position="26"/>
        <end position="130"/>
    </location>
</feature>
<evidence type="ECO:0000256" key="11">
    <source>
        <dbReference type="SAM" id="SignalP"/>
    </source>
</evidence>
<evidence type="ECO:0000313" key="13">
    <source>
        <dbReference type="Proteomes" id="UP001460270"/>
    </source>
</evidence>
<keyword evidence="8 11" id="KW-0732">Signal</keyword>
<dbReference type="InterPro" id="IPR031386">
    <property type="entry name" value="UCMA"/>
</dbReference>
<keyword evidence="9" id="KW-0175">Coiled coil</keyword>
<evidence type="ECO:0000256" key="3">
    <source>
        <dbReference type="ARBA" id="ARBA00011000"/>
    </source>
</evidence>